<dbReference type="AlphaFoldDB" id="A0A2A5IDV0"/>
<evidence type="ECO:0000259" key="1">
    <source>
        <dbReference type="PROSITE" id="PS50943"/>
    </source>
</evidence>
<dbReference type="InterPro" id="IPR010982">
    <property type="entry name" value="Lambda_DNA-bd_dom_sf"/>
</dbReference>
<dbReference type="InterPro" id="IPR001387">
    <property type="entry name" value="Cro/C1-type_HTH"/>
</dbReference>
<dbReference type="GO" id="GO:0003677">
    <property type="term" value="F:DNA binding"/>
    <property type="evidence" value="ECO:0007669"/>
    <property type="project" value="InterPro"/>
</dbReference>
<evidence type="ECO:0000313" key="2">
    <source>
        <dbReference type="EMBL" id="PCK15510.1"/>
    </source>
</evidence>
<evidence type="ECO:0000313" key="3">
    <source>
        <dbReference type="Proteomes" id="UP000228754"/>
    </source>
</evidence>
<name>A0A2A5IDV0_BACPU</name>
<feature type="domain" description="HTH cro/C1-type" evidence="1">
    <location>
        <begin position="10"/>
        <end position="59"/>
    </location>
</feature>
<sequence length="60" mass="6718">MPNKITVKLEQLNKTLDSLSSETGITIERLQRIISDPGDSRLIELVKIAIVLNTTIEELI</sequence>
<protein>
    <recommendedName>
        <fullName evidence="1">HTH cro/C1-type domain-containing protein</fullName>
    </recommendedName>
</protein>
<dbReference type="PROSITE" id="PS50943">
    <property type="entry name" value="HTH_CROC1"/>
    <property type="match status" value="1"/>
</dbReference>
<dbReference type="Pfam" id="PF01381">
    <property type="entry name" value="HTH_3"/>
    <property type="match status" value="1"/>
</dbReference>
<comment type="caution">
    <text evidence="2">The sequence shown here is derived from an EMBL/GenBank/DDBJ whole genome shotgun (WGS) entry which is preliminary data.</text>
</comment>
<dbReference type="Gene3D" id="1.10.260.40">
    <property type="entry name" value="lambda repressor-like DNA-binding domains"/>
    <property type="match status" value="1"/>
</dbReference>
<proteinExistence type="predicted"/>
<reference evidence="2 3" key="1">
    <citation type="submission" date="2017-06" db="EMBL/GenBank/DDBJ databases">
        <title>Draft Genome Sequence of Bacillus sp Strain 36R Isolated from saline sediment at Atanasia, Sonora, Mexico.</title>
        <authorList>
            <person name="Sanchez Diaz R."/>
            <person name="Quiroz Macias M.E."/>
            <person name="Ibarra Gamez J.C."/>
            <person name="Enciso Ibarra J."/>
            <person name="Gomez Gil B."/>
            <person name="Galaviz Silva L."/>
        </authorList>
    </citation>
    <scope>NUCLEOTIDE SEQUENCE [LARGE SCALE GENOMIC DNA]</scope>
    <source>
        <strain evidence="2 3">36R_ATNSAL</strain>
    </source>
</reference>
<dbReference type="SMART" id="SM00530">
    <property type="entry name" value="HTH_XRE"/>
    <property type="match status" value="1"/>
</dbReference>
<dbReference type="Proteomes" id="UP000228754">
    <property type="component" value="Unassembled WGS sequence"/>
</dbReference>
<accession>A0A2A5IDV0</accession>
<organism evidence="2 3">
    <name type="scientific">Bacillus pumilus</name>
    <name type="common">Bacillus mesentericus</name>
    <dbReference type="NCBI Taxonomy" id="1408"/>
    <lineage>
        <taxon>Bacteria</taxon>
        <taxon>Bacillati</taxon>
        <taxon>Bacillota</taxon>
        <taxon>Bacilli</taxon>
        <taxon>Bacillales</taxon>
        <taxon>Bacillaceae</taxon>
        <taxon>Bacillus</taxon>
    </lineage>
</organism>
<dbReference type="EMBL" id="NKHG01000221">
    <property type="protein sequence ID" value="PCK15510.1"/>
    <property type="molecule type" value="Genomic_DNA"/>
</dbReference>
<gene>
    <name evidence="2" type="ORF">CEY02_20555</name>
</gene>
<dbReference type="SUPFAM" id="SSF47413">
    <property type="entry name" value="lambda repressor-like DNA-binding domains"/>
    <property type="match status" value="1"/>
</dbReference>